<sequence>MLTLHRGTLLVRDPAAPSIADGAVLVDGDRIAALGPYPELARAAGGARVREWPGLIAPGLANPAGARLLETLYHPDPREELGTGPLAVAVPEAQLGGSARRGLQRMLGFGTTAVAGPFTLPAVRTAVSRSGLAVLPGVGSGPVAGADGGAGAEGGLDPLAGRRLAEAVHRVLVPGGPADLAVFAAGSVEELEAAGAGCCVATVLGGRLVFRRR</sequence>
<dbReference type="RefSeq" id="WP_380230223.1">
    <property type="nucleotide sequence ID" value="NZ_JBHSVH010000002.1"/>
</dbReference>
<evidence type="ECO:0000313" key="6">
    <source>
        <dbReference type="Proteomes" id="UP001596435"/>
    </source>
</evidence>
<dbReference type="Pfam" id="PF22039">
    <property type="entry name" value="HUTI_composite_bact"/>
    <property type="match status" value="1"/>
</dbReference>
<name>A0ABW2FPI4_9ACTN</name>
<dbReference type="Proteomes" id="UP001596435">
    <property type="component" value="Unassembled WGS sequence"/>
</dbReference>
<reference evidence="6" key="1">
    <citation type="journal article" date="2019" name="Int. J. Syst. Evol. Microbiol.">
        <title>The Global Catalogue of Microorganisms (GCM) 10K type strain sequencing project: providing services to taxonomists for standard genome sequencing and annotation.</title>
        <authorList>
            <consortium name="The Broad Institute Genomics Platform"/>
            <consortium name="The Broad Institute Genome Sequencing Center for Infectious Disease"/>
            <person name="Wu L."/>
            <person name="Ma J."/>
        </authorList>
    </citation>
    <scope>NUCLEOTIDE SEQUENCE [LARGE SCALE GENOMIC DNA]</scope>
    <source>
        <strain evidence="6">CGMCC 1.12859</strain>
    </source>
</reference>
<gene>
    <name evidence="5" type="ORF">ACFQMG_00785</name>
</gene>
<dbReference type="Gene3D" id="2.30.40.10">
    <property type="entry name" value="Urease, subunit C, domain 1"/>
    <property type="match status" value="1"/>
</dbReference>
<keyword evidence="2" id="KW-0378">Hydrolase</keyword>
<dbReference type="EMBL" id="JBHTAJ010000001">
    <property type="protein sequence ID" value="MFC7178094.1"/>
    <property type="molecule type" value="Genomic_DNA"/>
</dbReference>
<dbReference type="SUPFAM" id="SSF51338">
    <property type="entry name" value="Composite domain of metallo-dependent hydrolases"/>
    <property type="match status" value="1"/>
</dbReference>
<organism evidence="5 6">
    <name type="scientific">Kitasatospora paranensis</name>
    <dbReference type="NCBI Taxonomy" id="258053"/>
    <lineage>
        <taxon>Bacteria</taxon>
        <taxon>Bacillati</taxon>
        <taxon>Actinomycetota</taxon>
        <taxon>Actinomycetes</taxon>
        <taxon>Kitasatosporales</taxon>
        <taxon>Streptomycetaceae</taxon>
        <taxon>Kitasatospora</taxon>
    </lineage>
</organism>
<evidence type="ECO:0000256" key="2">
    <source>
        <dbReference type="ARBA" id="ARBA00022801"/>
    </source>
</evidence>
<proteinExistence type="predicted"/>
<keyword evidence="3" id="KW-0862">Zinc</keyword>
<comment type="caution">
    <text evidence="5">The sequence shown here is derived from an EMBL/GenBank/DDBJ whole genome shotgun (WGS) entry which is preliminary data.</text>
</comment>
<protein>
    <recommendedName>
        <fullName evidence="4">Aminodeoxyfutalosine deaminase/Imidazolonepropionase-like composite domain-containing protein</fullName>
    </recommendedName>
</protein>
<dbReference type="InterPro" id="IPR054418">
    <property type="entry name" value="MQNX/HUTI_composite_N"/>
</dbReference>
<dbReference type="InterPro" id="IPR011059">
    <property type="entry name" value="Metal-dep_hydrolase_composite"/>
</dbReference>
<evidence type="ECO:0000259" key="4">
    <source>
        <dbReference type="Pfam" id="PF22039"/>
    </source>
</evidence>
<evidence type="ECO:0000256" key="1">
    <source>
        <dbReference type="ARBA" id="ARBA00022723"/>
    </source>
</evidence>
<feature type="domain" description="Aminodeoxyfutalosine deaminase/Imidazolonepropionase-like composite" evidence="4">
    <location>
        <begin position="22"/>
        <end position="46"/>
    </location>
</feature>
<keyword evidence="1" id="KW-0479">Metal-binding</keyword>
<keyword evidence="6" id="KW-1185">Reference proteome</keyword>
<evidence type="ECO:0000256" key="3">
    <source>
        <dbReference type="ARBA" id="ARBA00022833"/>
    </source>
</evidence>
<accession>A0ABW2FPI4</accession>
<evidence type="ECO:0000313" key="5">
    <source>
        <dbReference type="EMBL" id="MFC7178094.1"/>
    </source>
</evidence>